<dbReference type="Proteomes" id="UP000186914">
    <property type="component" value="Unassembled WGS sequence"/>
</dbReference>
<dbReference type="PANTHER" id="PTHR37305">
    <property type="entry name" value="INTEGRAL MEMBRANE PROTEIN-RELATED"/>
    <property type="match status" value="1"/>
</dbReference>
<evidence type="ECO:0000256" key="1">
    <source>
        <dbReference type="SAM" id="Phobius"/>
    </source>
</evidence>
<keyword evidence="1" id="KW-0472">Membrane</keyword>
<dbReference type="GO" id="GO:0140359">
    <property type="term" value="F:ABC-type transporter activity"/>
    <property type="evidence" value="ECO:0007669"/>
    <property type="project" value="InterPro"/>
</dbReference>
<dbReference type="GO" id="GO:0005886">
    <property type="term" value="C:plasma membrane"/>
    <property type="evidence" value="ECO:0007669"/>
    <property type="project" value="UniProtKB-SubCell"/>
</dbReference>
<feature type="transmembrane region" description="Helical" evidence="1">
    <location>
        <begin position="193"/>
        <end position="216"/>
    </location>
</feature>
<feature type="transmembrane region" description="Helical" evidence="1">
    <location>
        <begin position="78"/>
        <end position="98"/>
    </location>
</feature>
<sequence length="263" mass="27759">MLEIARYEGRKRVKGSLVLGGLLAVMSLAFIGFFPSVTSSGVDLDAYMESMPPALQAAFGEASLTTIEGFLAIEIYQFFWLLLLGVYVAYVAGALIAADEERDRMDVLLAAPVSRVSVVIEKFCSLITPIVVVNIAVPLAVFAGVLLVGESIDLTNLAMVHLLSIPYLLACAAIGLLLSVVAGKADLAQRGGLGAVFGLFLLDSITEAAGMGWVGGLSPTHYYDPTAILVSGEYDWMGALVLLAGTVALVAISAIAFKRRDVR</sequence>
<dbReference type="RefSeq" id="WP_076427377.1">
    <property type="nucleotide sequence ID" value="NZ_FTNO01000001.1"/>
</dbReference>
<feature type="transmembrane region" description="Helical" evidence="1">
    <location>
        <begin position="123"/>
        <end position="148"/>
    </location>
</feature>
<feature type="transmembrane region" description="Helical" evidence="1">
    <location>
        <begin position="160"/>
        <end position="181"/>
    </location>
</feature>
<keyword evidence="1" id="KW-0812">Transmembrane</keyword>
<reference evidence="3" key="1">
    <citation type="submission" date="2017-01" db="EMBL/GenBank/DDBJ databases">
        <authorList>
            <person name="Varghese N."/>
            <person name="Submissions S."/>
        </authorList>
    </citation>
    <scope>NUCLEOTIDE SEQUENCE [LARGE SCALE GENOMIC DNA]</scope>
    <source>
        <strain evidence="3">CGMCC 1.7737</strain>
    </source>
</reference>
<name>A0A1N6VEF8_9EURY</name>
<keyword evidence="3" id="KW-1185">Reference proteome</keyword>
<feature type="transmembrane region" description="Helical" evidence="1">
    <location>
        <begin position="236"/>
        <end position="257"/>
    </location>
</feature>
<proteinExistence type="predicted"/>
<accession>A0A1N6VEF8</accession>
<organism evidence="2 3">
    <name type="scientific">Haladaptatus litoreus</name>
    <dbReference type="NCBI Taxonomy" id="553468"/>
    <lineage>
        <taxon>Archaea</taxon>
        <taxon>Methanobacteriati</taxon>
        <taxon>Methanobacteriota</taxon>
        <taxon>Stenosarchaea group</taxon>
        <taxon>Halobacteria</taxon>
        <taxon>Halobacteriales</taxon>
        <taxon>Haladaptataceae</taxon>
        <taxon>Haladaptatus</taxon>
    </lineage>
</organism>
<evidence type="ECO:0000313" key="3">
    <source>
        <dbReference type="Proteomes" id="UP000186914"/>
    </source>
</evidence>
<evidence type="ECO:0000313" key="2">
    <source>
        <dbReference type="EMBL" id="SIQ76300.1"/>
    </source>
</evidence>
<keyword evidence="1" id="KW-1133">Transmembrane helix</keyword>
<dbReference type="OrthoDB" id="204776at2157"/>
<feature type="transmembrane region" description="Helical" evidence="1">
    <location>
        <begin position="16"/>
        <end position="34"/>
    </location>
</feature>
<dbReference type="EMBL" id="FTNO01000001">
    <property type="protein sequence ID" value="SIQ76300.1"/>
    <property type="molecule type" value="Genomic_DNA"/>
</dbReference>
<dbReference type="AlphaFoldDB" id="A0A1N6VEF8"/>
<dbReference type="PANTHER" id="PTHR37305:SF1">
    <property type="entry name" value="MEMBRANE PROTEIN"/>
    <property type="match status" value="1"/>
</dbReference>
<protein>
    <submittedName>
        <fullName evidence="2">ABC-2 type transport system permease protein</fullName>
    </submittedName>
</protein>
<dbReference type="Pfam" id="PF12679">
    <property type="entry name" value="ABC2_membrane_2"/>
    <property type="match status" value="1"/>
</dbReference>
<gene>
    <name evidence="2" type="ORF">SAMN05421858_0326</name>
</gene>